<feature type="compositionally biased region" description="Acidic residues" evidence="1">
    <location>
        <begin position="10"/>
        <end position="26"/>
    </location>
</feature>
<dbReference type="AlphaFoldDB" id="A0A0V1Q4D4"/>
<evidence type="ECO:0000313" key="2">
    <source>
        <dbReference type="EMBL" id="KSA03321.1"/>
    </source>
</evidence>
<reference evidence="2 3" key="1">
    <citation type="submission" date="2015-11" db="EMBL/GenBank/DDBJ databases">
        <title>The genome of Debaryomyces fabryi.</title>
        <authorList>
            <person name="Tafer H."/>
            <person name="Lopandic K."/>
        </authorList>
    </citation>
    <scope>NUCLEOTIDE SEQUENCE [LARGE SCALE GENOMIC DNA]</scope>
    <source>
        <strain evidence="2 3">CBS 789</strain>
    </source>
</reference>
<protein>
    <submittedName>
        <fullName evidence="2">Uncharacterized protein</fullName>
    </submittedName>
</protein>
<proteinExistence type="predicted"/>
<keyword evidence="3" id="KW-1185">Reference proteome</keyword>
<dbReference type="GeneID" id="26837968"/>
<feature type="compositionally biased region" description="Acidic residues" evidence="1">
    <location>
        <begin position="65"/>
        <end position="75"/>
    </location>
</feature>
<evidence type="ECO:0000256" key="1">
    <source>
        <dbReference type="SAM" id="MobiDB-lite"/>
    </source>
</evidence>
<dbReference type="EMBL" id="LMYN01000011">
    <property type="protein sequence ID" value="KSA03321.1"/>
    <property type="molecule type" value="Genomic_DNA"/>
</dbReference>
<name>A0A0V1Q4D4_9ASCO</name>
<organism evidence="2 3">
    <name type="scientific">Debaryomyces fabryi</name>
    <dbReference type="NCBI Taxonomy" id="58627"/>
    <lineage>
        <taxon>Eukaryota</taxon>
        <taxon>Fungi</taxon>
        <taxon>Dikarya</taxon>
        <taxon>Ascomycota</taxon>
        <taxon>Saccharomycotina</taxon>
        <taxon>Pichiomycetes</taxon>
        <taxon>Debaryomycetaceae</taxon>
        <taxon>Debaryomyces</taxon>
    </lineage>
</organism>
<evidence type="ECO:0000313" key="3">
    <source>
        <dbReference type="Proteomes" id="UP000054251"/>
    </source>
</evidence>
<dbReference type="Proteomes" id="UP000054251">
    <property type="component" value="Unassembled WGS sequence"/>
</dbReference>
<feature type="region of interest" description="Disordered" evidence="1">
    <location>
        <begin position="1"/>
        <end position="75"/>
    </location>
</feature>
<dbReference type="RefSeq" id="XP_015469423.1">
    <property type="nucleotide sequence ID" value="XM_015609789.1"/>
</dbReference>
<sequence length="75" mass="8024">MVLTRKTNEDVESDDESDISDPEEDTIAGALAALRGGNVKKSEEKEAVSGDVSDESDAESIFTDIDTDTEDEGDN</sequence>
<comment type="caution">
    <text evidence="2">The sequence shown here is derived from an EMBL/GenBank/DDBJ whole genome shotgun (WGS) entry which is preliminary data.</text>
</comment>
<accession>A0A0V1Q4D4</accession>
<gene>
    <name evidence="2" type="ORF">AC631_00959</name>
</gene>